<feature type="non-terminal residue" evidence="7">
    <location>
        <position position="268"/>
    </location>
</feature>
<evidence type="ECO:0000256" key="4">
    <source>
        <dbReference type="ARBA" id="ARBA00029447"/>
    </source>
</evidence>
<dbReference type="Pfam" id="PF12729">
    <property type="entry name" value="4HB_MCP_1"/>
    <property type="match status" value="1"/>
</dbReference>
<dbReference type="Proteomes" id="UP000293764">
    <property type="component" value="Unassembled WGS sequence"/>
</dbReference>
<keyword evidence="8" id="KW-1185">Reference proteome</keyword>
<comment type="similarity">
    <text evidence="4">Belongs to the methyl-accepting chemotaxis (MCP) protein family.</text>
</comment>
<reference evidence="7 8" key="1">
    <citation type="submission" date="2019-01" db="EMBL/GenBank/DDBJ databases">
        <title>Novel species of Cellulomonas.</title>
        <authorList>
            <person name="Liu Q."/>
            <person name="Xin Y.-H."/>
        </authorList>
    </citation>
    <scope>NUCLEOTIDE SEQUENCE [LARGE SCALE GENOMIC DNA]</scope>
    <source>
        <strain evidence="7 8">HLT2-17</strain>
    </source>
</reference>
<evidence type="ECO:0000313" key="7">
    <source>
        <dbReference type="EMBL" id="RYV49329.1"/>
    </source>
</evidence>
<accession>A0A4Q5MV52</accession>
<dbReference type="GO" id="GO:0004888">
    <property type="term" value="F:transmembrane signaling receptor activity"/>
    <property type="evidence" value="ECO:0007669"/>
    <property type="project" value="TreeGrafter"/>
</dbReference>
<evidence type="ECO:0000256" key="1">
    <source>
        <dbReference type="ARBA" id="ARBA00022500"/>
    </source>
</evidence>
<dbReference type="InterPro" id="IPR051310">
    <property type="entry name" value="MCP_chemotaxis"/>
</dbReference>
<dbReference type="InterPro" id="IPR024478">
    <property type="entry name" value="HlyB_4HB_MCP"/>
</dbReference>
<dbReference type="PROSITE" id="PS50885">
    <property type="entry name" value="HAMP"/>
    <property type="match status" value="1"/>
</dbReference>
<dbReference type="SUPFAM" id="SSF158472">
    <property type="entry name" value="HAMP domain-like"/>
    <property type="match status" value="1"/>
</dbReference>
<dbReference type="EMBL" id="SDWW01000094">
    <property type="protein sequence ID" value="RYV49329.1"/>
    <property type="molecule type" value="Genomic_DNA"/>
</dbReference>
<dbReference type="GO" id="GO:0006935">
    <property type="term" value="P:chemotaxis"/>
    <property type="evidence" value="ECO:0007669"/>
    <property type="project" value="UniProtKB-KW"/>
</dbReference>
<dbReference type="Gene3D" id="6.10.340.10">
    <property type="match status" value="1"/>
</dbReference>
<keyword evidence="5" id="KW-0472">Membrane</keyword>
<evidence type="ECO:0000259" key="6">
    <source>
        <dbReference type="PROSITE" id="PS50885"/>
    </source>
</evidence>
<dbReference type="PANTHER" id="PTHR43531">
    <property type="entry name" value="PROTEIN ICFG"/>
    <property type="match status" value="1"/>
</dbReference>
<name>A0A4Q5MV52_9MICO</name>
<organism evidence="7 8">
    <name type="scientific">Pengzhenrongella frigida</name>
    <dbReference type="NCBI Taxonomy" id="1259133"/>
    <lineage>
        <taxon>Bacteria</taxon>
        <taxon>Bacillati</taxon>
        <taxon>Actinomycetota</taxon>
        <taxon>Actinomycetes</taxon>
        <taxon>Micrococcales</taxon>
        <taxon>Pengzhenrongella</taxon>
    </lineage>
</organism>
<keyword evidence="2 5" id="KW-0812">Transmembrane</keyword>
<dbReference type="CDD" id="cd06225">
    <property type="entry name" value="HAMP"/>
    <property type="match status" value="1"/>
</dbReference>
<comment type="caution">
    <text evidence="7">The sequence shown here is derived from an EMBL/GenBank/DDBJ whole genome shotgun (WGS) entry which is preliminary data.</text>
</comment>
<keyword evidence="1" id="KW-0145">Chemotaxis</keyword>
<dbReference type="InterPro" id="IPR003660">
    <property type="entry name" value="HAMP_dom"/>
</dbReference>
<dbReference type="AlphaFoldDB" id="A0A4Q5MV52"/>
<gene>
    <name evidence="7" type="ORF">EUA98_19360</name>
</gene>
<dbReference type="RefSeq" id="WP_130104316.1">
    <property type="nucleotide sequence ID" value="NZ_SDWW01000094.1"/>
</dbReference>
<evidence type="ECO:0000313" key="8">
    <source>
        <dbReference type="Proteomes" id="UP000293764"/>
    </source>
</evidence>
<dbReference type="OrthoDB" id="1115140at2"/>
<evidence type="ECO:0000256" key="5">
    <source>
        <dbReference type="SAM" id="Phobius"/>
    </source>
</evidence>
<dbReference type="PANTHER" id="PTHR43531:SF11">
    <property type="entry name" value="METHYL-ACCEPTING CHEMOTAXIS PROTEIN 3"/>
    <property type="match status" value="1"/>
</dbReference>
<feature type="transmembrane region" description="Helical" evidence="5">
    <location>
        <begin position="202"/>
        <end position="221"/>
    </location>
</feature>
<dbReference type="Pfam" id="PF00672">
    <property type="entry name" value="HAMP"/>
    <property type="match status" value="1"/>
</dbReference>
<dbReference type="GO" id="GO:0005886">
    <property type="term" value="C:plasma membrane"/>
    <property type="evidence" value="ECO:0007669"/>
    <property type="project" value="TreeGrafter"/>
</dbReference>
<sequence>MARTGTPRGPLSFFRNLKTAQKLLVGFLITCVLMIGVGGIGISKLAAAQASLDGMYHDSTKAISQLSTVDTTFNLIRGQIVNYALTPDPAEMDAIEAAITANWALVDEKWTLYTGTDMRGREVARDAFIVDVAAYRKVVDEQLMPLAKDNDLAEFLAVRNELVSPIVVRVEKDLTDLLAIEDVAAEQALTDSAADYASARTMIITFILVALAVSIALAVGIGRMIAGPMAKAVVVLEGLAEGRLDLRLEVDTRDEVGQMASALNRAMV</sequence>
<protein>
    <submittedName>
        <fullName evidence="7">HAMP domain-containing protein</fullName>
    </submittedName>
</protein>
<keyword evidence="3 5" id="KW-1133">Transmembrane helix</keyword>
<proteinExistence type="inferred from homology"/>
<evidence type="ECO:0000256" key="3">
    <source>
        <dbReference type="ARBA" id="ARBA00022989"/>
    </source>
</evidence>
<evidence type="ECO:0000256" key="2">
    <source>
        <dbReference type="ARBA" id="ARBA00022692"/>
    </source>
</evidence>
<feature type="domain" description="HAMP" evidence="6">
    <location>
        <begin position="223"/>
        <end position="267"/>
    </location>
</feature>
<feature type="transmembrane region" description="Helical" evidence="5">
    <location>
        <begin position="23"/>
        <end position="42"/>
    </location>
</feature>
<dbReference type="GO" id="GO:0007165">
    <property type="term" value="P:signal transduction"/>
    <property type="evidence" value="ECO:0007669"/>
    <property type="project" value="InterPro"/>
</dbReference>